<dbReference type="Pfam" id="PF00491">
    <property type="entry name" value="Arginase"/>
    <property type="match status" value="1"/>
</dbReference>
<feature type="binding site" evidence="5">
    <location>
        <position position="281"/>
    </location>
    <ligand>
        <name>Mn(2+)</name>
        <dbReference type="ChEBI" id="CHEBI:29035"/>
        <label>2</label>
    </ligand>
</feature>
<evidence type="ECO:0000256" key="2">
    <source>
        <dbReference type="ARBA" id="ARBA00022801"/>
    </source>
</evidence>
<name>A0ABP5NDY0_9MICC</name>
<feature type="binding site" evidence="5">
    <location>
        <position position="281"/>
    </location>
    <ligand>
        <name>Mn(2+)</name>
        <dbReference type="ChEBI" id="CHEBI:29035"/>
        <label>1</label>
    </ligand>
</feature>
<keyword evidence="3 5" id="KW-0369">Histidine metabolism</keyword>
<dbReference type="InterPro" id="IPR006035">
    <property type="entry name" value="Ureohydrolase"/>
</dbReference>
<evidence type="ECO:0000256" key="1">
    <source>
        <dbReference type="ARBA" id="ARBA00022723"/>
    </source>
</evidence>
<dbReference type="HAMAP" id="MF_00737">
    <property type="entry name" value="Formimidoylglutam"/>
    <property type="match status" value="1"/>
</dbReference>
<dbReference type="Gene3D" id="3.40.800.10">
    <property type="entry name" value="Ureohydrolase domain"/>
    <property type="match status" value="1"/>
</dbReference>
<dbReference type="InterPro" id="IPR023696">
    <property type="entry name" value="Ureohydrolase_dom_sf"/>
</dbReference>
<organism evidence="10 11">
    <name type="scientific">Sinomonas flava</name>
    <dbReference type="NCBI Taxonomy" id="496857"/>
    <lineage>
        <taxon>Bacteria</taxon>
        <taxon>Bacillati</taxon>
        <taxon>Actinomycetota</taxon>
        <taxon>Actinomycetes</taxon>
        <taxon>Micrococcales</taxon>
        <taxon>Micrococcaceae</taxon>
        <taxon>Sinomonas</taxon>
    </lineage>
</organism>
<comment type="cofactor">
    <cofactor evidence="5">
        <name>Mn(2+)</name>
        <dbReference type="ChEBI" id="CHEBI:29035"/>
    </cofactor>
    <text evidence="5">Binds 2 manganese ions per subunit.</text>
</comment>
<dbReference type="PROSITE" id="PS01053">
    <property type="entry name" value="ARGINASE_1"/>
    <property type="match status" value="1"/>
</dbReference>
<dbReference type="EC" id="3.5.3.8" evidence="5 6"/>
<feature type="binding site" evidence="5">
    <location>
        <position position="166"/>
    </location>
    <ligand>
        <name>Mn(2+)</name>
        <dbReference type="ChEBI" id="CHEBI:29035"/>
        <label>1</label>
    </ligand>
</feature>
<feature type="binding site" evidence="5">
    <location>
        <position position="283"/>
    </location>
    <ligand>
        <name>Mn(2+)</name>
        <dbReference type="ChEBI" id="CHEBI:29035"/>
        <label>2</label>
    </ligand>
</feature>
<dbReference type="EMBL" id="BAAAQW010000001">
    <property type="protein sequence ID" value="GAA2196188.1"/>
    <property type="molecule type" value="Genomic_DNA"/>
</dbReference>
<evidence type="ECO:0000256" key="7">
    <source>
        <dbReference type="PROSITE-ProRule" id="PRU00742"/>
    </source>
</evidence>
<accession>A0ABP5NDY0</accession>
<keyword evidence="2 5" id="KW-0378">Hydrolase</keyword>
<evidence type="ECO:0000256" key="3">
    <source>
        <dbReference type="ARBA" id="ARBA00022808"/>
    </source>
</evidence>
<evidence type="ECO:0000256" key="5">
    <source>
        <dbReference type="HAMAP-Rule" id="MF_00737"/>
    </source>
</evidence>
<feature type="region of interest" description="Disordered" evidence="9">
    <location>
        <begin position="1"/>
        <end position="29"/>
    </location>
</feature>
<feature type="binding site" evidence="5">
    <location>
        <position position="193"/>
    </location>
    <ligand>
        <name>Mn(2+)</name>
        <dbReference type="ChEBI" id="CHEBI:29035"/>
        <label>1</label>
    </ligand>
</feature>
<dbReference type="PROSITE" id="PS51409">
    <property type="entry name" value="ARGINASE_2"/>
    <property type="match status" value="1"/>
</dbReference>
<dbReference type="Proteomes" id="UP001500432">
    <property type="component" value="Unassembled WGS sequence"/>
</dbReference>
<keyword evidence="1 5" id="KW-0479">Metal-binding</keyword>
<feature type="binding site" evidence="5">
    <location>
        <position position="195"/>
    </location>
    <ligand>
        <name>Mn(2+)</name>
        <dbReference type="ChEBI" id="CHEBI:29035"/>
        <label>2</label>
    </ligand>
</feature>
<gene>
    <name evidence="5 10" type="primary">hutG</name>
    <name evidence="10" type="ORF">GCM10009849_00320</name>
</gene>
<dbReference type="InterPro" id="IPR020855">
    <property type="entry name" value="Ureohydrolase_Mn_BS"/>
</dbReference>
<evidence type="ECO:0000256" key="9">
    <source>
        <dbReference type="SAM" id="MobiDB-lite"/>
    </source>
</evidence>
<comment type="catalytic activity">
    <reaction evidence="5">
        <text>N-formimidoyl-L-glutamate + H2O = formamide + L-glutamate</text>
        <dbReference type="Rhea" id="RHEA:22492"/>
        <dbReference type="ChEBI" id="CHEBI:15377"/>
        <dbReference type="ChEBI" id="CHEBI:16397"/>
        <dbReference type="ChEBI" id="CHEBI:29985"/>
        <dbReference type="ChEBI" id="CHEBI:58928"/>
        <dbReference type="EC" id="3.5.3.8"/>
    </reaction>
</comment>
<comment type="pathway">
    <text evidence="5">Amino-acid degradation; L-histidine degradation into L-glutamate; L-glutamate from N-formimidoyl-L-glutamate (hydrolase route): step 1/1.</text>
</comment>
<comment type="function">
    <text evidence="5">Catalyzes the conversion of N-formimidoyl-L-glutamate to L-glutamate and formamide.</text>
</comment>
<feature type="binding site" evidence="5">
    <location>
        <position position="197"/>
    </location>
    <ligand>
        <name>Mn(2+)</name>
        <dbReference type="ChEBI" id="CHEBI:29035"/>
        <label>1</label>
    </ligand>
</feature>
<feature type="binding site" evidence="5">
    <location>
        <position position="193"/>
    </location>
    <ligand>
        <name>Mn(2+)</name>
        <dbReference type="ChEBI" id="CHEBI:29035"/>
        <label>2</label>
    </ligand>
</feature>
<evidence type="ECO:0000256" key="6">
    <source>
        <dbReference type="NCBIfam" id="TIGR01227"/>
    </source>
</evidence>
<dbReference type="InterPro" id="IPR005923">
    <property type="entry name" value="HutG"/>
</dbReference>
<dbReference type="PANTHER" id="PTHR11358">
    <property type="entry name" value="ARGINASE/AGMATINASE"/>
    <property type="match status" value="1"/>
</dbReference>
<comment type="similarity">
    <text evidence="5 7 8">Belongs to the arginase family.</text>
</comment>
<dbReference type="CDD" id="cd09988">
    <property type="entry name" value="Formimidoylglutamase"/>
    <property type="match status" value="1"/>
</dbReference>
<dbReference type="RefSeq" id="WP_344297316.1">
    <property type="nucleotide sequence ID" value="NZ_BAAAQW010000001.1"/>
</dbReference>
<keyword evidence="4 5" id="KW-0464">Manganese</keyword>
<reference evidence="11" key="1">
    <citation type="journal article" date="2019" name="Int. J. Syst. Evol. Microbiol.">
        <title>The Global Catalogue of Microorganisms (GCM) 10K type strain sequencing project: providing services to taxonomists for standard genome sequencing and annotation.</title>
        <authorList>
            <consortium name="The Broad Institute Genomics Platform"/>
            <consortium name="The Broad Institute Genome Sequencing Center for Infectious Disease"/>
            <person name="Wu L."/>
            <person name="Ma J."/>
        </authorList>
    </citation>
    <scope>NUCLEOTIDE SEQUENCE [LARGE SCALE GENOMIC DNA]</scope>
    <source>
        <strain evidence="11">JCM 16034</strain>
    </source>
</reference>
<proteinExistence type="inferred from homology"/>
<dbReference type="PANTHER" id="PTHR11358:SF35">
    <property type="entry name" value="FORMIMIDOYLGLUTAMASE"/>
    <property type="match status" value="1"/>
</dbReference>
<dbReference type="SUPFAM" id="SSF52768">
    <property type="entry name" value="Arginase/deacetylase"/>
    <property type="match status" value="1"/>
</dbReference>
<sequence length="350" mass="36668">MSDSTLPTVAADTEAPDASPETRAPENRAGLTREVAFTPWSGRHDGDAPGHRRWWQAVRPFTPEATAAAYDGAQRPAVLLGFASDEGVRRNKGRIGAAHGPAAIRSALSPLAFHLDRHVFDAGDVAVPLGTPDGHGPLEEGQERFGTVLASAIDAGALTVGLGGGHETAYASYLGVISSDRAGGSRLGVLNLDAHFDLRDEPRATSGTPFLQMARAEAAEGRALQYAALGISRPGNTRALFDRADELGARYLLDEYTTRATAESFVEDFLADLDAVYLTIDLDVLPADTAPGVSAPASLGVPLEVIVAVVRRVAASGKLLHADIAELNPSLDVDGRTARVAARLVDTILG</sequence>
<protein>
    <recommendedName>
        <fullName evidence="5 6">Formimidoylglutamase</fullName>
        <ecNumber evidence="5 6">3.5.3.8</ecNumber>
    </recommendedName>
    <alternativeName>
        <fullName evidence="5">Formiminoglutamase</fullName>
    </alternativeName>
    <alternativeName>
        <fullName evidence="5">Formiminoglutamate hydrolase</fullName>
    </alternativeName>
</protein>
<evidence type="ECO:0000313" key="11">
    <source>
        <dbReference type="Proteomes" id="UP001500432"/>
    </source>
</evidence>
<evidence type="ECO:0000256" key="8">
    <source>
        <dbReference type="RuleBase" id="RU003684"/>
    </source>
</evidence>
<keyword evidence="11" id="KW-1185">Reference proteome</keyword>
<evidence type="ECO:0000313" key="10">
    <source>
        <dbReference type="EMBL" id="GAA2196188.1"/>
    </source>
</evidence>
<evidence type="ECO:0000256" key="4">
    <source>
        <dbReference type="ARBA" id="ARBA00023211"/>
    </source>
</evidence>
<comment type="caution">
    <text evidence="10">The sequence shown here is derived from an EMBL/GenBank/DDBJ whole genome shotgun (WGS) entry which is preliminary data.</text>
</comment>
<dbReference type="NCBIfam" id="TIGR01227">
    <property type="entry name" value="hutG"/>
    <property type="match status" value="1"/>
</dbReference>